<evidence type="ECO:0000313" key="2">
    <source>
        <dbReference type="Proteomes" id="UP001265259"/>
    </source>
</evidence>
<dbReference type="EMBL" id="JAVRHL010000017">
    <property type="protein sequence ID" value="MDT0684725.1"/>
    <property type="molecule type" value="Genomic_DNA"/>
</dbReference>
<feature type="non-terminal residue" evidence="1">
    <location>
        <position position="1"/>
    </location>
</feature>
<dbReference type="Proteomes" id="UP001265259">
    <property type="component" value="Unassembled WGS sequence"/>
</dbReference>
<name>A0ABU3DLX4_9RHOB</name>
<proteinExistence type="predicted"/>
<sequence>NLYRQKIGDLVNALSDPEVRVQAAEAMRSLISEIRMMPTADAPDGHRIELSGDLAGILALGGADTTKPPRMARAGSETVVAGARIGHCFIPARTGGMKFSPLLQEPGLRPRSFSLPCTASDTTEC</sequence>
<organism evidence="1 2">
    <name type="scientific">Tropicimonas omnivorans</name>
    <dbReference type="NCBI Taxonomy" id="3075590"/>
    <lineage>
        <taxon>Bacteria</taxon>
        <taxon>Pseudomonadati</taxon>
        <taxon>Pseudomonadota</taxon>
        <taxon>Alphaproteobacteria</taxon>
        <taxon>Rhodobacterales</taxon>
        <taxon>Roseobacteraceae</taxon>
        <taxon>Tropicimonas</taxon>
    </lineage>
</organism>
<keyword evidence="2" id="KW-1185">Reference proteome</keyword>
<comment type="caution">
    <text evidence="1">The sequence shown here is derived from an EMBL/GenBank/DDBJ whole genome shotgun (WGS) entry which is preliminary data.</text>
</comment>
<gene>
    <name evidence="1" type="ORF">RM543_18890</name>
</gene>
<reference evidence="1 2" key="1">
    <citation type="submission" date="2023-09" db="EMBL/GenBank/DDBJ databases">
        <authorList>
            <person name="Rey-Velasco X."/>
        </authorList>
    </citation>
    <scope>NUCLEOTIDE SEQUENCE [LARGE SCALE GENOMIC DNA]</scope>
    <source>
        <strain evidence="1 2">F158</strain>
    </source>
</reference>
<evidence type="ECO:0000313" key="1">
    <source>
        <dbReference type="EMBL" id="MDT0684725.1"/>
    </source>
</evidence>
<protein>
    <submittedName>
        <fullName evidence="1">Uncharacterized protein</fullName>
    </submittedName>
</protein>
<accession>A0ABU3DLX4</accession>